<evidence type="ECO:0000256" key="2">
    <source>
        <dbReference type="SAM" id="Phobius"/>
    </source>
</evidence>
<keyword evidence="2" id="KW-0472">Membrane</keyword>
<evidence type="ECO:0008006" key="4">
    <source>
        <dbReference type="Google" id="ProtNLM"/>
    </source>
</evidence>
<keyword evidence="2" id="KW-1133">Transmembrane helix</keyword>
<sequence length="430" mass="48454">MDSNYLNDIDDLPPPIPVSQEEEQEQDITVLPVAIPVVVGTEEEEVVMDDSHLLKDEEKINCLKQQGFTTGLAKALLQTCIKQHPLRIWVVDNSGSMIKDDGRRIVETQHKHNVKLVPCTRWSELQECVTYHAQIAALLNAPTHFRLLNNPGISAGPQYFKVADDDGGGGGNNQAKAEMEASTAISIIRKVRPYGVTPLTEHVTDIYNTVSALAPTLRNTGQKVVIIFATDGLPSDDQGHGGRFISDQFVQALRLLQSLPVWVVIRLCTNENEVVRFYEELDTTLELSVEVLDDFVDEAKEVHKHNPWLNYALPLHRCREMGFHDRLFDLLDERTLTKAELYQFCCLLFGGDLWDDGVPDPEIDWDGFTEHLESMLLSEECQWSPISKKVGPWIDMKTLQRTYGVNNGVNWKIITTVLLVVGVLISLFLK</sequence>
<gene>
    <name evidence="3" type="ORF">HTAM1171_LOCUS10353</name>
</gene>
<keyword evidence="2" id="KW-0812">Transmembrane</keyword>
<reference evidence="3" key="1">
    <citation type="submission" date="2021-01" db="EMBL/GenBank/DDBJ databases">
        <authorList>
            <person name="Corre E."/>
            <person name="Pelletier E."/>
            <person name="Niang G."/>
            <person name="Scheremetjew M."/>
            <person name="Finn R."/>
            <person name="Kale V."/>
            <person name="Holt S."/>
            <person name="Cochrane G."/>
            <person name="Meng A."/>
            <person name="Brown T."/>
            <person name="Cohen L."/>
        </authorList>
    </citation>
    <scope>NUCLEOTIDE SEQUENCE</scope>
    <source>
        <strain evidence="3">CCMP826</strain>
    </source>
</reference>
<dbReference type="SUPFAM" id="SSF53300">
    <property type="entry name" value="vWA-like"/>
    <property type="match status" value="1"/>
</dbReference>
<feature type="region of interest" description="Disordered" evidence="1">
    <location>
        <begin position="1"/>
        <end position="25"/>
    </location>
</feature>
<proteinExistence type="predicted"/>
<dbReference type="InterPro" id="IPR036465">
    <property type="entry name" value="vWFA_dom_sf"/>
</dbReference>
<feature type="transmembrane region" description="Helical" evidence="2">
    <location>
        <begin position="409"/>
        <end position="429"/>
    </location>
</feature>
<evidence type="ECO:0000313" key="3">
    <source>
        <dbReference type="EMBL" id="CAD9511848.1"/>
    </source>
</evidence>
<dbReference type="EMBL" id="HBGV01016877">
    <property type="protein sequence ID" value="CAD9511848.1"/>
    <property type="molecule type" value="Transcribed_RNA"/>
</dbReference>
<organism evidence="3">
    <name type="scientific">Helicotheca tamesis</name>
    <dbReference type="NCBI Taxonomy" id="374047"/>
    <lineage>
        <taxon>Eukaryota</taxon>
        <taxon>Sar</taxon>
        <taxon>Stramenopiles</taxon>
        <taxon>Ochrophyta</taxon>
        <taxon>Bacillariophyta</taxon>
        <taxon>Mediophyceae</taxon>
        <taxon>Lithodesmiophycidae</taxon>
        <taxon>Lithodesmiales</taxon>
        <taxon>Lithodesmiaceae</taxon>
        <taxon>Helicotheca</taxon>
    </lineage>
</organism>
<name>A0A7S2MZN4_9STRA</name>
<accession>A0A7S2MZN4</accession>
<evidence type="ECO:0000256" key="1">
    <source>
        <dbReference type="SAM" id="MobiDB-lite"/>
    </source>
</evidence>
<protein>
    <recommendedName>
        <fullName evidence="4">VWFA domain-containing protein</fullName>
    </recommendedName>
</protein>
<dbReference type="AlphaFoldDB" id="A0A7S2MZN4"/>